<dbReference type="Proteomes" id="UP000777438">
    <property type="component" value="Unassembled WGS sequence"/>
</dbReference>
<dbReference type="Gene3D" id="3.20.20.70">
    <property type="entry name" value="Aldolase class I"/>
    <property type="match status" value="1"/>
</dbReference>
<dbReference type="EMBL" id="JAGPYM010000016">
    <property type="protein sequence ID" value="KAH6886172.1"/>
    <property type="molecule type" value="Genomic_DNA"/>
</dbReference>
<protein>
    <recommendedName>
        <fullName evidence="2">alpha-galactosidase</fullName>
        <ecNumber evidence="2">3.2.1.22</ecNumber>
    </recommendedName>
</protein>
<dbReference type="AlphaFoldDB" id="A0A9P8W0K7"/>
<organism evidence="5 6">
    <name type="scientific">Thelonectria olida</name>
    <dbReference type="NCBI Taxonomy" id="1576542"/>
    <lineage>
        <taxon>Eukaryota</taxon>
        <taxon>Fungi</taxon>
        <taxon>Dikarya</taxon>
        <taxon>Ascomycota</taxon>
        <taxon>Pezizomycotina</taxon>
        <taxon>Sordariomycetes</taxon>
        <taxon>Hypocreomycetidae</taxon>
        <taxon>Hypocreales</taxon>
        <taxon>Nectriaceae</taxon>
        <taxon>Thelonectria</taxon>
    </lineage>
</organism>
<dbReference type="InterPro" id="IPR017853">
    <property type="entry name" value="GH"/>
</dbReference>
<dbReference type="PANTHER" id="PTHR35273">
    <property type="entry name" value="ALPHA-1,4 POLYGALACTOSAMINIDASE, PUTATIVE (AFU_ORTHOLOGUE AFUA_3G07890)-RELATED"/>
    <property type="match status" value="1"/>
</dbReference>
<accession>A0A9P8W0K7</accession>
<feature type="signal peptide" evidence="3">
    <location>
        <begin position="1"/>
        <end position="29"/>
    </location>
</feature>
<dbReference type="InterPro" id="IPR004352">
    <property type="entry name" value="GH114_TIM-barrel"/>
</dbReference>
<feature type="chain" id="PRO_5040287370" description="alpha-galactosidase" evidence="3">
    <location>
        <begin position="30"/>
        <end position="308"/>
    </location>
</feature>
<keyword evidence="6" id="KW-1185">Reference proteome</keyword>
<name>A0A9P8W0K7_9HYPO</name>
<evidence type="ECO:0000259" key="4">
    <source>
        <dbReference type="Pfam" id="PF03537"/>
    </source>
</evidence>
<keyword evidence="5" id="KW-0378">Hydrolase</keyword>
<dbReference type="SUPFAM" id="SSF51445">
    <property type="entry name" value="(Trans)glycosidases"/>
    <property type="match status" value="1"/>
</dbReference>
<sequence>MRTSWRYSPLGWSVLAILGLGLVSTNVVATDTNSESTIKTRFLGVRGAGGKATKRDSWQIVLRNPIKITGTAPSPAVKIWNLDLDDNDVSTFRALKKSGKKVICYFSAGSYENWRDDKGDFLPSDLGETMDGWPDERWIDTRSPNVRKIMKRRIALAASKGCDAIDPDNVDGFTNDTGFDLTEADAIDYIKFLATAGASYGMATSLKNCGDIVGRVLKYVQFAVVEQCVQYSECSLYAPFIKAGKPVFHIEYPRGAGSQVPASTSKKLCGTTGSAAGSRGFSKILKKLNLDGWVQYCGSSKTYKTQVQ</sequence>
<evidence type="ECO:0000313" key="5">
    <source>
        <dbReference type="EMBL" id="KAH6886172.1"/>
    </source>
</evidence>
<evidence type="ECO:0000256" key="2">
    <source>
        <dbReference type="ARBA" id="ARBA00012755"/>
    </source>
</evidence>
<dbReference type="GO" id="GO:0004557">
    <property type="term" value="F:alpha-galactosidase activity"/>
    <property type="evidence" value="ECO:0007669"/>
    <property type="project" value="UniProtKB-EC"/>
</dbReference>
<evidence type="ECO:0000313" key="6">
    <source>
        <dbReference type="Proteomes" id="UP000777438"/>
    </source>
</evidence>
<dbReference type="EC" id="3.2.1.22" evidence="2"/>
<evidence type="ECO:0000256" key="3">
    <source>
        <dbReference type="SAM" id="SignalP"/>
    </source>
</evidence>
<dbReference type="OrthoDB" id="2108802at2759"/>
<keyword evidence="3" id="KW-0732">Signal</keyword>
<evidence type="ECO:0000256" key="1">
    <source>
        <dbReference type="ARBA" id="ARBA00001255"/>
    </source>
</evidence>
<dbReference type="PANTHER" id="PTHR35273:SF2">
    <property type="entry name" value="ALPHA-GALACTOSIDASE"/>
    <property type="match status" value="1"/>
</dbReference>
<proteinExistence type="predicted"/>
<feature type="domain" description="Glycoside-hydrolase family GH114 TIM-barrel" evidence="4">
    <location>
        <begin position="57"/>
        <end position="293"/>
    </location>
</feature>
<comment type="caution">
    <text evidence="5">The sequence shown here is derived from an EMBL/GenBank/DDBJ whole genome shotgun (WGS) entry which is preliminary data.</text>
</comment>
<dbReference type="InterPro" id="IPR013785">
    <property type="entry name" value="Aldolase_TIM"/>
</dbReference>
<dbReference type="Pfam" id="PF03537">
    <property type="entry name" value="Glyco_hydro_114"/>
    <property type="match status" value="1"/>
</dbReference>
<reference evidence="5 6" key="1">
    <citation type="journal article" date="2021" name="Nat. Commun.">
        <title>Genetic determinants of endophytism in the Arabidopsis root mycobiome.</title>
        <authorList>
            <person name="Mesny F."/>
            <person name="Miyauchi S."/>
            <person name="Thiergart T."/>
            <person name="Pickel B."/>
            <person name="Atanasova L."/>
            <person name="Karlsson M."/>
            <person name="Huettel B."/>
            <person name="Barry K.W."/>
            <person name="Haridas S."/>
            <person name="Chen C."/>
            <person name="Bauer D."/>
            <person name="Andreopoulos W."/>
            <person name="Pangilinan J."/>
            <person name="LaButti K."/>
            <person name="Riley R."/>
            <person name="Lipzen A."/>
            <person name="Clum A."/>
            <person name="Drula E."/>
            <person name="Henrissat B."/>
            <person name="Kohler A."/>
            <person name="Grigoriev I.V."/>
            <person name="Martin F.M."/>
            <person name="Hacquard S."/>
        </authorList>
    </citation>
    <scope>NUCLEOTIDE SEQUENCE [LARGE SCALE GENOMIC DNA]</scope>
    <source>
        <strain evidence="5 6">MPI-CAGE-CH-0241</strain>
    </source>
</reference>
<gene>
    <name evidence="5" type="ORF">B0T10DRAFT_530430</name>
</gene>
<comment type="catalytic activity">
    <reaction evidence="1">
        <text>Hydrolysis of terminal, non-reducing alpha-D-galactose residues in alpha-D-galactosides, including galactose oligosaccharides, galactomannans and galactolipids.</text>
        <dbReference type="EC" id="3.2.1.22"/>
    </reaction>
</comment>